<keyword evidence="3" id="KW-0804">Transcription</keyword>
<evidence type="ECO:0000259" key="4">
    <source>
        <dbReference type="PROSITE" id="PS50949"/>
    </source>
</evidence>
<dbReference type="Pfam" id="PF07702">
    <property type="entry name" value="UTRA"/>
    <property type="match status" value="1"/>
</dbReference>
<dbReference type="OrthoDB" id="3214900at2"/>
<dbReference type="SMART" id="SM00345">
    <property type="entry name" value="HTH_GNTR"/>
    <property type="match status" value="1"/>
</dbReference>
<dbReference type="PANTHER" id="PTHR44846:SF17">
    <property type="entry name" value="GNTR-FAMILY TRANSCRIPTIONAL REGULATOR"/>
    <property type="match status" value="1"/>
</dbReference>
<dbReference type="PANTHER" id="PTHR44846">
    <property type="entry name" value="MANNOSYL-D-GLYCERATE TRANSPORT/METABOLISM SYSTEM REPRESSOR MNGR-RELATED"/>
    <property type="match status" value="1"/>
</dbReference>
<accession>A0A4U3MCR1</accession>
<keyword evidence="6" id="KW-1185">Reference proteome</keyword>
<reference evidence="5 6" key="1">
    <citation type="submission" date="2019-04" db="EMBL/GenBank/DDBJ databases">
        <title>Herbidospora sp. NEAU-GS14.nov., a novel actinomycete isolated from soil.</title>
        <authorList>
            <person name="Han L."/>
        </authorList>
    </citation>
    <scope>NUCLEOTIDE SEQUENCE [LARGE SCALE GENOMIC DNA]</scope>
    <source>
        <strain evidence="5 6">NEAU-GS14</strain>
    </source>
</reference>
<dbReference type="GO" id="GO:0045892">
    <property type="term" value="P:negative regulation of DNA-templated transcription"/>
    <property type="evidence" value="ECO:0007669"/>
    <property type="project" value="TreeGrafter"/>
</dbReference>
<dbReference type="EMBL" id="SZQA01000021">
    <property type="protein sequence ID" value="TKK86460.1"/>
    <property type="molecule type" value="Genomic_DNA"/>
</dbReference>
<dbReference type="InterPro" id="IPR036390">
    <property type="entry name" value="WH_DNA-bd_sf"/>
</dbReference>
<feature type="domain" description="HTH gntR-type" evidence="4">
    <location>
        <begin position="15"/>
        <end position="83"/>
    </location>
</feature>
<name>A0A4U3MCR1_9ACTN</name>
<dbReference type="Proteomes" id="UP000308705">
    <property type="component" value="Unassembled WGS sequence"/>
</dbReference>
<evidence type="ECO:0000256" key="3">
    <source>
        <dbReference type="ARBA" id="ARBA00023163"/>
    </source>
</evidence>
<dbReference type="InterPro" id="IPR011663">
    <property type="entry name" value="UTRA"/>
</dbReference>
<proteinExistence type="predicted"/>
<dbReference type="SUPFAM" id="SSF64288">
    <property type="entry name" value="Chorismate lyase-like"/>
    <property type="match status" value="1"/>
</dbReference>
<dbReference type="InterPro" id="IPR028978">
    <property type="entry name" value="Chorismate_lyase_/UTRA_dom_sf"/>
</dbReference>
<dbReference type="Gene3D" id="1.10.10.10">
    <property type="entry name" value="Winged helix-like DNA-binding domain superfamily/Winged helix DNA-binding domain"/>
    <property type="match status" value="1"/>
</dbReference>
<dbReference type="InterPro" id="IPR000524">
    <property type="entry name" value="Tscrpt_reg_HTH_GntR"/>
</dbReference>
<evidence type="ECO:0000256" key="2">
    <source>
        <dbReference type="ARBA" id="ARBA00023125"/>
    </source>
</evidence>
<evidence type="ECO:0000313" key="6">
    <source>
        <dbReference type="Proteomes" id="UP000308705"/>
    </source>
</evidence>
<dbReference type="PROSITE" id="PS50949">
    <property type="entry name" value="HTH_GNTR"/>
    <property type="match status" value="1"/>
</dbReference>
<keyword evidence="1" id="KW-0805">Transcription regulation</keyword>
<sequence length="261" mass="28592">MADFALPGLDPTSDRPVFKQIADHLREAMNGSALPPGSKVPSESQLMTHYGVARMTIRNALQLLQSEGLTVAEHGKGVFVRSRPQVRCLASDRFARRHREQGKAAFIAETEESGGKPSVDSIQISEQEASPDVAKRLGLPAGQSVVVRSRRYLINGHPVETAISYIPSHIAQGTQITHPNSGPGGIYARLEELGYRLDHFDEEIRSRMPLRDEVKALKLAPGIPVFHLIRTAYADDGQAVEVCDTVMSSDAYVLSYQLPAR</sequence>
<dbReference type="SUPFAM" id="SSF46785">
    <property type="entry name" value="Winged helix' DNA-binding domain"/>
    <property type="match status" value="1"/>
</dbReference>
<dbReference type="Gene3D" id="3.40.1410.10">
    <property type="entry name" value="Chorismate lyase-like"/>
    <property type="match status" value="1"/>
</dbReference>
<dbReference type="GO" id="GO:0003700">
    <property type="term" value="F:DNA-binding transcription factor activity"/>
    <property type="evidence" value="ECO:0007669"/>
    <property type="project" value="InterPro"/>
</dbReference>
<dbReference type="CDD" id="cd07377">
    <property type="entry name" value="WHTH_GntR"/>
    <property type="match status" value="1"/>
</dbReference>
<dbReference type="SMART" id="SM00866">
    <property type="entry name" value="UTRA"/>
    <property type="match status" value="1"/>
</dbReference>
<protein>
    <submittedName>
        <fullName evidence="5">GntR family transcriptional regulator</fullName>
    </submittedName>
</protein>
<organism evidence="5 6">
    <name type="scientific">Herbidospora galbida</name>
    <dbReference type="NCBI Taxonomy" id="2575442"/>
    <lineage>
        <taxon>Bacteria</taxon>
        <taxon>Bacillati</taxon>
        <taxon>Actinomycetota</taxon>
        <taxon>Actinomycetes</taxon>
        <taxon>Streptosporangiales</taxon>
        <taxon>Streptosporangiaceae</taxon>
        <taxon>Herbidospora</taxon>
    </lineage>
</organism>
<dbReference type="InterPro" id="IPR050679">
    <property type="entry name" value="Bact_HTH_transcr_reg"/>
</dbReference>
<evidence type="ECO:0000313" key="5">
    <source>
        <dbReference type="EMBL" id="TKK86460.1"/>
    </source>
</evidence>
<keyword evidence="2" id="KW-0238">DNA-binding</keyword>
<evidence type="ECO:0000256" key="1">
    <source>
        <dbReference type="ARBA" id="ARBA00023015"/>
    </source>
</evidence>
<dbReference type="GO" id="GO:0003677">
    <property type="term" value="F:DNA binding"/>
    <property type="evidence" value="ECO:0007669"/>
    <property type="project" value="UniProtKB-KW"/>
</dbReference>
<comment type="caution">
    <text evidence="5">The sequence shown here is derived from an EMBL/GenBank/DDBJ whole genome shotgun (WGS) entry which is preliminary data.</text>
</comment>
<dbReference type="AlphaFoldDB" id="A0A4U3MCR1"/>
<gene>
    <name evidence="5" type="ORF">FDA94_21845</name>
</gene>
<dbReference type="InterPro" id="IPR036388">
    <property type="entry name" value="WH-like_DNA-bd_sf"/>
</dbReference>
<dbReference type="Pfam" id="PF00392">
    <property type="entry name" value="GntR"/>
    <property type="match status" value="1"/>
</dbReference>
<dbReference type="PRINTS" id="PR00035">
    <property type="entry name" value="HTHGNTR"/>
</dbReference>
<dbReference type="RefSeq" id="WP_137248932.1">
    <property type="nucleotide sequence ID" value="NZ_SZQA01000021.1"/>
</dbReference>